<dbReference type="RefSeq" id="WP_140923352.1">
    <property type="nucleotide sequence ID" value="NZ_VHIZ01000037.1"/>
</dbReference>
<comment type="caution">
    <text evidence="2">The sequence shown here is derived from an EMBL/GenBank/DDBJ whole genome shotgun (WGS) entry which is preliminary data.</text>
</comment>
<gene>
    <name evidence="2" type="ORF">FJW00_07135</name>
</gene>
<dbReference type="EMBL" id="VHIZ01000037">
    <property type="protein sequence ID" value="TPV28727.1"/>
    <property type="molecule type" value="Genomic_DNA"/>
</dbReference>
<protein>
    <submittedName>
        <fullName evidence="2">DsbA family protein</fullName>
    </submittedName>
</protein>
<dbReference type="Proteomes" id="UP000316142">
    <property type="component" value="Unassembled WGS sequence"/>
</dbReference>
<dbReference type="SUPFAM" id="SSF52833">
    <property type="entry name" value="Thioredoxin-like"/>
    <property type="match status" value="1"/>
</dbReference>
<feature type="domain" description="Thioredoxin-like fold" evidence="1">
    <location>
        <begin position="57"/>
        <end position="207"/>
    </location>
</feature>
<evidence type="ECO:0000259" key="1">
    <source>
        <dbReference type="Pfam" id="PF13462"/>
    </source>
</evidence>
<evidence type="ECO:0000313" key="3">
    <source>
        <dbReference type="Proteomes" id="UP000316142"/>
    </source>
</evidence>
<name>A0ABY2Z8T4_9GAMM</name>
<dbReference type="Gene3D" id="3.40.30.10">
    <property type="entry name" value="Glutaredoxin"/>
    <property type="match status" value="1"/>
</dbReference>
<dbReference type="InterPro" id="IPR012336">
    <property type="entry name" value="Thioredoxin-like_fold"/>
</dbReference>
<evidence type="ECO:0000313" key="2">
    <source>
        <dbReference type="EMBL" id="TPV28727.1"/>
    </source>
</evidence>
<proteinExistence type="predicted"/>
<dbReference type="InterPro" id="IPR036249">
    <property type="entry name" value="Thioredoxin-like_sf"/>
</dbReference>
<reference evidence="2 3" key="1">
    <citation type="submission" date="2019-06" db="EMBL/GenBank/DDBJ databases">
        <title>Taxogenomics and systematics of the genus Pantoea.</title>
        <authorList>
            <person name="Tambong J.T."/>
        </authorList>
    </citation>
    <scope>NUCLEOTIDE SEQUENCE [LARGE SCALE GENOMIC DNA]</scope>
    <source>
        <strain evidence="2 3">LMG 2558</strain>
    </source>
</reference>
<accession>A0ABY2Z8T4</accession>
<sequence>MLEDYFLMLMLMGTGQASSEVPPALVRASVETVKPQRSPQTEVLIHNKLLNDPLSPRVGAAYPELTVVSFTNYDCLECKEVDGNLEKLLKAYPRIAVTYKLLSWGPESSTAVTRRALSVWIEQPEKFHAFHHALMSYRGMAEDVRIYSAYRAAGMKLSMYRPDTQHIIDVNKEFLKVLHLPGTPATIIGDKTLLGPVSYEALENAVKTALNDIRNEKHLAVLKKQKIRTQ</sequence>
<dbReference type="Pfam" id="PF13462">
    <property type="entry name" value="Thioredoxin_4"/>
    <property type="match status" value="1"/>
</dbReference>
<keyword evidence="3" id="KW-1185">Reference proteome</keyword>
<organism evidence="2 3">
    <name type="scientific">Pantoea anthophila</name>
    <dbReference type="NCBI Taxonomy" id="470931"/>
    <lineage>
        <taxon>Bacteria</taxon>
        <taxon>Pseudomonadati</taxon>
        <taxon>Pseudomonadota</taxon>
        <taxon>Gammaproteobacteria</taxon>
        <taxon>Enterobacterales</taxon>
        <taxon>Erwiniaceae</taxon>
        <taxon>Pantoea</taxon>
    </lineage>
</organism>